<dbReference type="EMBL" id="JAUSVU010000013">
    <property type="protein sequence ID" value="MDQ0534761.1"/>
    <property type="molecule type" value="Genomic_DNA"/>
</dbReference>
<comment type="caution">
    <text evidence="3">The sequence shown here is derived from an EMBL/GenBank/DDBJ whole genome shotgun (WGS) entry which is preliminary data.</text>
</comment>
<dbReference type="RefSeq" id="WP_209983885.1">
    <property type="nucleotide sequence ID" value="NZ_JAGINO010000012.1"/>
</dbReference>
<feature type="compositionally biased region" description="Basic and acidic residues" evidence="1">
    <location>
        <begin position="1"/>
        <end position="21"/>
    </location>
</feature>
<evidence type="ECO:0000313" key="3">
    <source>
        <dbReference type="EMBL" id="MDQ0534761.1"/>
    </source>
</evidence>
<name>A0ABU0MMR8_9PROT</name>
<evidence type="ECO:0000256" key="1">
    <source>
        <dbReference type="SAM" id="MobiDB-lite"/>
    </source>
</evidence>
<sequence>MPKTSPDRRDSAALPGKRDRQAGYYAGPRTDHFDGTSFFNPDGEGPKGFLDVLRWQFSSRRERWPDRVPSPFPPDRPPQRVDGGLRVAFVGHASFLIQAGGLNILTDPVWSERASPFTWAGPRRYNPPGIAIDHLPPIDVVLVSHNHYDHLDLATLAALWRRDRPRFIMPLGNDAVVNGRFPDIVVETADWGDGIALGPEAVVSIEPAHHWSARGTRDRNRALWGAFVIAVGGRTLYFAGDTGFGGGRHFARTADRFAPIDLALLPIGAYAPRWFMKGQHMNPEDAVQAFTLLGAAQALGYHWGTFQLTDEGVEQPAIDLTDALASRQIAPDRFLPMRPGQVWSTGLRGDR</sequence>
<dbReference type="PANTHER" id="PTHR15032:SF4">
    <property type="entry name" value="N-ACYL-PHOSPHATIDYLETHANOLAMINE-HYDROLYZING PHOSPHOLIPASE D"/>
    <property type="match status" value="1"/>
</dbReference>
<dbReference type="Gene3D" id="3.60.15.10">
    <property type="entry name" value="Ribonuclease Z/Hydroxyacylglutathione hydrolase-like"/>
    <property type="match status" value="1"/>
</dbReference>
<protein>
    <submittedName>
        <fullName evidence="3">L-ascorbate metabolism protein UlaG (Beta-lactamase superfamily)</fullName>
    </submittedName>
</protein>
<dbReference type="SUPFAM" id="SSF56281">
    <property type="entry name" value="Metallo-hydrolase/oxidoreductase"/>
    <property type="match status" value="1"/>
</dbReference>
<feature type="region of interest" description="Disordered" evidence="1">
    <location>
        <begin position="1"/>
        <end position="40"/>
    </location>
</feature>
<dbReference type="InterPro" id="IPR036866">
    <property type="entry name" value="RibonucZ/Hydroxyglut_hydro"/>
</dbReference>
<dbReference type="Proteomes" id="UP001244552">
    <property type="component" value="Unassembled WGS sequence"/>
</dbReference>
<reference evidence="3 4" key="1">
    <citation type="submission" date="2023-07" db="EMBL/GenBank/DDBJ databases">
        <title>Genomic Encyclopedia of Type Strains, Phase IV (KMG-IV): sequencing the most valuable type-strain genomes for metagenomic binning, comparative biology and taxonomic classification.</title>
        <authorList>
            <person name="Goeker M."/>
        </authorList>
    </citation>
    <scope>NUCLEOTIDE SEQUENCE [LARGE SCALE GENOMIC DNA]</scope>
    <source>
        <strain evidence="3 4">DSM 19922</strain>
    </source>
</reference>
<dbReference type="Pfam" id="PF12706">
    <property type="entry name" value="Lactamase_B_2"/>
    <property type="match status" value="1"/>
</dbReference>
<dbReference type="InterPro" id="IPR001279">
    <property type="entry name" value="Metallo-B-lactamas"/>
</dbReference>
<feature type="domain" description="Metallo-beta-lactamase" evidence="2">
    <location>
        <begin position="103"/>
        <end position="303"/>
    </location>
</feature>
<accession>A0ABU0MMR8</accession>
<evidence type="ECO:0000259" key="2">
    <source>
        <dbReference type="Pfam" id="PF12706"/>
    </source>
</evidence>
<organism evidence="3 4">
    <name type="scientific">Azospirillum picis</name>
    <dbReference type="NCBI Taxonomy" id="488438"/>
    <lineage>
        <taxon>Bacteria</taxon>
        <taxon>Pseudomonadati</taxon>
        <taxon>Pseudomonadota</taxon>
        <taxon>Alphaproteobacteria</taxon>
        <taxon>Rhodospirillales</taxon>
        <taxon>Azospirillaceae</taxon>
        <taxon>Azospirillum</taxon>
    </lineage>
</organism>
<keyword evidence="4" id="KW-1185">Reference proteome</keyword>
<evidence type="ECO:0000313" key="4">
    <source>
        <dbReference type="Proteomes" id="UP001244552"/>
    </source>
</evidence>
<gene>
    <name evidence="3" type="ORF">QO018_003638</name>
</gene>
<dbReference type="PANTHER" id="PTHR15032">
    <property type="entry name" value="N-ACYL-PHOSPHATIDYLETHANOLAMINE-HYDROLYZING PHOSPHOLIPASE D"/>
    <property type="match status" value="1"/>
</dbReference>
<proteinExistence type="predicted"/>